<feature type="region of interest" description="Disordered" evidence="2">
    <location>
        <begin position="557"/>
        <end position="577"/>
    </location>
</feature>
<dbReference type="AlphaFoldDB" id="L1K1W5"/>
<dbReference type="RefSeq" id="XP_005841582.1">
    <property type="nucleotide sequence ID" value="XM_005841525.1"/>
</dbReference>
<protein>
    <submittedName>
        <fullName evidence="4 5">Uncharacterized protein</fullName>
    </submittedName>
</protein>
<accession>L1K1W5</accession>
<keyword evidence="6" id="KW-1185">Reference proteome</keyword>
<evidence type="ECO:0000313" key="5">
    <source>
        <dbReference type="EnsemblProtists" id="EKX54602"/>
    </source>
</evidence>
<reference evidence="6" key="2">
    <citation type="submission" date="2012-11" db="EMBL/GenBank/DDBJ databases">
        <authorList>
            <person name="Kuo A."/>
            <person name="Curtis B.A."/>
            <person name="Tanifuji G."/>
            <person name="Burki F."/>
            <person name="Gruber A."/>
            <person name="Irimia M."/>
            <person name="Maruyama S."/>
            <person name="Arias M.C."/>
            <person name="Ball S.G."/>
            <person name="Gile G.H."/>
            <person name="Hirakawa Y."/>
            <person name="Hopkins J.F."/>
            <person name="Rensing S.A."/>
            <person name="Schmutz J."/>
            <person name="Symeonidi A."/>
            <person name="Elias M."/>
            <person name="Eveleigh R.J."/>
            <person name="Herman E.K."/>
            <person name="Klute M.J."/>
            <person name="Nakayama T."/>
            <person name="Obornik M."/>
            <person name="Reyes-Prieto A."/>
            <person name="Armbrust E.V."/>
            <person name="Aves S.J."/>
            <person name="Beiko R.G."/>
            <person name="Coutinho P."/>
            <person name="Dacks J.B."/>
            <person name="Durnford D.G."/>
            <person name="Fast N.M."/>
            <person name="Green B.R."/>
            <person name="Grisdale C."/>
            <person name="Hempe F."/>
            <person name="Henrissat B."/>
            <person name="Hoppner M.P."/>
            <person name="Ishida K.-I."/>
            <person name="Kim E."/>
            <person name="Koreny L."/>
            <person name="Kroth P.G."/>
            <person name="Liu Y."/>
            <person name="Malik S.-B."/>
            <person name="Maier U.G."/>
            <person name="McRose D."/>
            <person name="Mock T."/>
            <person name="Neilson J.A."/>
            <person name="Onodera N.T."/>
            <person name="Poole A.M."/>
            <person name="Pritham E.J."/>
            <person name="Richards T.A."/>
            <person name="Rocap G."/>
            <person name="Roy S.W."/>
            <person name="Sarai C."/>
            <person name="Schaack S."/>
            <person name="Shirato S."/>
            <person name="Slamovits C.H."/>
            <person name="Spencer D.F."/>
            <person name="Suzuki S."/>
            <person name="Worden A.Z."/>
            <person name="Zauner S."/>
            <person name="Barry K."/>
            <person name="Bell C."/>
            <person name="Bharti A.K."/>
            <person name="Crow J.A."/>
            <person name="Grimwood J."/>
            <person name="Kramer R."/>
            <person name="Lindquist E."/>
            <person name="Lucas S."/>
            <person name="Salamov A."/>
            <person name="McFadden G.I."/>
            <person name="Lane C.E."/>
            <person name="Keeling P.J."/>
            <person name="Gray M.W."/>
            <person name="Grigoriev I.V."/>
            <person name="Archibald J.M."/>
        </authorList>
    </citation>
    <scope>NUCLEOTIDE SEQUENCE</scope>
    <source>
        <strain evidence="6">CCMP2712</strain>
    </source>
</reference>
<organism evidence="4">
    <name type="scientific">Guillardia theta (strain CCMP2712)</name>
    <name type="common">Cryptophyte</name>
    <dbReference type="NCBI Taxonomy" id="905079"/>
    <lineage>
        <taxon>Eukaryota</taxon>
        <taxon>Cryptophyceae</taxon>
        <taxon>Pyrenomonadales</taxon>
        <taxon>Geminigeraceae</taxon>
        <taxon>Guillardia</taxon>
    </lineage>
</organism>
<name>L1K1W5_GUITC</name>
<dbReference type="OrthoDB" id="10578470at2759"/>
<evidence type="ECO:0000256" key="3">
    <source>
        <dbReference type="SAM" id="Phobius"/>
    </source>
</evidence>
<evidence type="ECO:0000256" key="1">
    <source>
        <dbReference type="SAM" id="Coils"/>
    </source>
</evidence>
<dbReference type="HOGENOM" id="CLU_453794_0_0_1"/>
<keyword evidence="1" id="KW-0175">Coiled coil</keyword>
<dbReference type="Proteomes" id="UP000011087">
    <property type="component" value="Unassembled WGS sequence"/>
</dbReference>
<evidence type="ECO:0000256" key="2">
    <source>
        <dbReference type="SAM" id="MobiDB-lite"/>
    </source>
</evidence>
<keyword evidence="3" id="KW-0472">Membrane</keyword>
<dbReference type="EnsemblProtists" id="EKX54602">
    <property type="protein sequence ID" value="EKX54602"/>
    <property type="gene ID" value="GUITHDRAFT_100075"/>
</dbReference>
<feature type="transmembrane region" description="Helical" evidence="3">
    <location>
        <begin position="59"/>
        <end position="77"/>
    </location>
</feature>
<dbReference type="KEGG" id="gtt:GUITHDRAFT_100075"/>
<evidence type="ECO:0000313" key="6">
    <source>
        <dbReference type="Proteomes" id="UP000011087"/>
    </source>
</evidence>
<feature type="compositionally biased region" description="Basic residues" evidence="2">
    <location>
        <begin position="557"/>
        <end position="566"/>
    </location>
</feature>
<dbReference type="PaxDb" id="55529-EKX54602"/>
<evidence type="ECO:0000313" key="4">
    <source>
        <dbReference type="EMBL" id="EKX54602.1"/>
    </source>
</evidence>
<sequence length="602" mass="63763">MVDLEAPISAHGAQAQYGSAQSVKSVRSGNSASKYYQVQIDASSIIITRLNLFDRTCQAVAVFVAVAICCIVGFVALSDSFSGPFSLEQSDAQKALSIEMSKRKYDQAKKRVASLHEEFDALKKQLQNQVKSLDAARGDLVTQIKAAEGNNALTKNLESSSESEDLGDSDFTAPYVRRLRDAALAATAAGTSSDAADAAKHALSYTQQVASRVGDLADESEKQATKIVDAARLTQEAKDAMRAALEQSSQIVDYNTHAAQAVAQDSGFVTTAAQSISGYLHNIFHDSQAVHEAAIASVEHMNQDVTAADHAVSEIEADAREAYDVLKHISEADKAATGFAKHARAAAITAATAANGALKGEKAAMVGGLKAIASAHSAKAGAQAAMEYARAAQAAVHPYVYGQVPLDWGTRPQAAPAAPQPAPAEVEAPVAEAKELVDSVVVLMQQLTNALETYGTDCEKVKQILTYYQAQMGAFHAQGVGLAGKIDDADMNLIEQYAQTRVASFASKLESAVRVSATECSLPISAFIPDASIGMTDKPANEAKLKMLRQAAAVKKAAQKKSGKRMGKADLDKAVEHEQQRIKELRAQVAELKAQKAKLSKK</sequence>
<keyword evidence="3" id="KW-0812">Transmembrane</keyword>
<proteinExistence type="predicted"/>
<dbReference type="GeneID" id="17311275"/>
<reference evidence="4 6" key="1">
    <citation type="journal article" date="2012" name="Nature">
        <title>Algal genomes reveal evolutionary mosaicism and the fate of nucleomorphs.</title>
        <authorList>
            <consortium name="DOE Joint Genome Institute"/>
            <person name="Curtis B.A."/>
            <person name="Tanifuji G."/>
            <person name="Burki F."/>
            <person name="Gruber A."/>
            <person name="Irimia M."/>
            <person name="Maruyama S."/>
            <person name="Arias M.C."/>
            <person name="Ball S.G."/>
            <person name="Gile G.H."/>
            <person name="Hirakawa Y."/>
            <person name="Hopkins J.F."/>
            <person name="Kuo A."/>
            <person name="Rensing S.A."/>
            <person name="Schmutz J."/>
            <person name="Symeonidi A."/>
            <person name="Elias M."/>
            <person name="Eveleigh R.J."/>
            <person name="Herman E.K."/>
            <person name="Klute M.J."/>
            <person name="Nakayama T."/>
            <person name="Obornik M."/>
            <person name="Reyes-Prieto A."/>
            <person name="Armbrust E.V."/>
            <person name="Aves S.J."/>
            <person name="Beiko R.G."/>
            <person name="Coutinho P."/>
            <person name="Dacks J.B."/>
            <person name="Durnford D.G."/>
            <person name="Fast N.M."/>
            <person name="Green B.R."/>
            <person name="Grisdale C.J."/>
            <person name="Hempel F."/>
            <person name="Henrissat B."/>
            <person name="Hoppner M.P."/>
            <person name="Ishida K."/>
            <person name="Kim E."/>
            <person name="Koreny L."/>
            <person name="Kroth P.G."/>
            <person name="Liu Y."/>
            <person name="Malik S.B."/>
            <person name="Maier U.G."/>
            <person name="McRose D."/>
            <person name="Mock T."/>
            <person name="Neilson J.A."/>
            <person name="Onodera N.T."/>
            <person name="Poole A.M."/>
            <person name="Pritham E.J."/>
            <person name="Richards T.A."/>
            <person name="Rocap G."/>
            <person name="Roy S.W."/>
            <person name="Sarai C."/>
            <person name="Schaack S."/>
            <person name="Shirato S."/>
            <person name="Slamovits C.H."/>
            <person name="Spencer D.F."/>
            <person name="Suzuki S."/>
            <person name="Worden A.Z."/>
            <person name="Zauner S."/>
            <person name="Barry K."/>
            <person name="Bell C."/>
            <person name="Bharti A.K."/>
            <person name="Crow J.A."/>
            <person name="Grimwood J."/>
            <person name="Kramer R."/>
            <person name="Lindquist E."/>
            <person name="Lucas S."/>
            <person name="Salamov A."/>
            <person name="McFadden G.I."/>
            <person name="Lane C.E."/>
            <person name="Keeling P.J."/>
            <person name="Gray M.W."/>
            <person name="Grigoriev I.V."/>
            <person name="Archibald J.M."/>
        </authorList>
    </citation>
    <scope>NUCLEOTIDE SEQUENCE</scope>
    <source>
        <strain evidence="4 6">CCMP2712</strain>
    </source>
</reference>
<feature type="compositionally biased region" description="Basic and acidic residues" evidence="2">
    <location>
        <begin position="567"/>
        <end position="577"/>
    </location>
</feature>
<dbReference type="EMBL" id="JH992967">
    <property type="protein sequence ID" value="EKX54602.1"/>
    <property type="molecule type" value="Genomic_DNA"/>
</dbReference>
<dbReference type="OMA" id="MSATIRQ"/>
<feature type="coiled-coil region" evidence="1">
    <location>
        <begin position="98"/>
        <end position="136"/>
    </location>
</feature>
<keyword evidence="3" id="KW-1133">Transmembrane helix</keyword>
<reference evidence="5" key="3">
    <citation type="submission" date="2015-06" db="UniProtKB">
        <authorList>
            <consortium name="EnsemblProtists"/>
        </authorList>
    </citation>
    <scope>IDENTIFICATION</scope>
</reference>
<gene>
    <name evidence="4" type="ORF">GUITHDRAFT_100075</name>
</gene>